<proteinExistence type="predicted"/>
<evidence type="ECO:0000313" key="1">
    <source>
        <dbReference type="EMBL" id="HHR41040.1"/>
    </source>
</evidence>
<evidence type="ECO:0008006" key="2">
    <source>
        <dbReference type="Google" id="ProtNLM"/>
    </source>
</evidence>
<gene>
    <name evidence="1" type="ORF">ENM42_04325</name>
</gene>
<dbReference type="EMBL" id="DRXS01000234">
    <property type="protein sequence ID" value="HHR41040.1"/>
    <property type="molecule type" value="Genomic_DNA"/>
</dbReference>
<name>A0A7C5Y8U7_CALS0</name>
<reference evidence="1" key="1">
    <citation type="journal article" date="2020" name="mSystems">
        <title>Genome- and Community-Level Interaction Insights into Carbon Utilization and Element Cycling Functions of Hydrothermarchaeota in Hydrothermal Sediment.</title>
        <authorList>
            <person name="Zhou Z."/>
            <person name="Liu Y."/>
            <person name="Xu W."/>
            <person name="Pan J."/>
            <person name="Luo Z.H."/>
            <person name="Li M."/>
        </authorList>
    </citation>
    <scope>NUCLEOTIDE SEQUENCE [LARGE SCALE GENOMIC DNA]</scope>
    <source>
        <strain evidence="1">SpSt-1084</strain>
    </source>
</reference>
<organism evidence="1">
    <name type="scientific">Caldiarchaeum subterraneum</name>
    <dbReference type="NCBI Taxonomy" id="311458"/>
    <lineage>
        <taxon>Archaea</taxon>
        <taxon>Nitrososphaerota</taxon>
        <taxon>Candidatus Caldarchaeales</taxon>
        <taxon>Candidatus Caldarchaeaceae</taxon>
        <taxon>Candidatus Caldarchaeum</taxon>
    </lineage>
</organism>
<protein>
    <recommendedName>
        <fullName evidence="2">Transcription elongation factor NusA</fullName>
    </recommendedName>
</protein>
<comment type="caution">
    <text evidence="1">The sequence shown here is derived from an EMBL/GenBank/DDBJ whole genome shotgun (WGS) entry which is preliminary data.</text>
</comment>
<accession>A0A7C5Y8U7</accession>
<dbReference type="AlphaFoldDB" id="A0A7C5Y8U7"/>
<sequence>MEFPVCIFDLRTGVLCSKCERKIREGELTSDDLEIMRLLVDLEKKFPQLSSLVYYRTLKIAPYLFVFFIDRSLSSLSKSVEAELRNALSEKTGLKVRLLEIRKDWNAFLQNLVAPARVLTVNKVWLPDQTTELRVLVDDEKLLTAPSSVLSEVVKKMMNLSVSFDFQRKVRQPYTRSVG</sequence>